<dbReference type="InterPro" id="IPR001017">
    <property type="entry name" value="DH_E1"/>
</dbReference>
<protein>
    <recommendedName>
        <fullName evidence="3">oxoglutarate dehydrogenase (succinyl-transferring)</fullName>
        <ecNumber evidence="3">1.2.4.2</ecNumber>
    </recommendedName>
</protein>
<dbReference type="CDD" id="cd02016">
    <property type="entry name" value="TPP_E1_OGDC_like"/>
    <property type="match status" value="1"/>
</dbReference>
<evidence type="ECO:0000256" key="2">
    <source>
        <dbReference type="ARBA" id="ARBA00003906"/>
    </source>
</evidence>
<sequence>MATKAPVERKKTTTPQKNGTAPGMTRDVVFDVFRRWGYLQAQLDPLGQHLPPEPFPVDVPEDELSSEIAQEARSYYCGTIAAEFMHIPSPERRQWLQDRIERPAPKYDQKRILSQLIRADMFEQVIQARYLGTKRFSLEGLCSFIPFLDQLFATSSAQGVETCVFGMAHRGRLNVMTNTVGRAAVELFTKFEDVDPRSTLGGGDVKYHLGATGAYTSPEGKKMALHLASNPSHLEVVNPVVIGRVRAKQTRIGADGWKKVLPMVIHGDAAFAGQGMTAETLNLATINGYNVGGTIQVLTNNLLGFTAMPQESNSSRYSTDLAKRLPIPIFHVNAEDVDAVVRVAEIAADYRATFGSDVVVDLIGYRKHGHSEVDDPTVTQPRRYALIKDRPAIYQAYAQKIGVDPAAEAKAVQEELLNAQKQATQATEIPHMADTPAYWDNYKGGYLPVNDDTVTGLPAERIAELVNKLTTYPADFNIHPKVKALLAQRKEMGEGKRPFDYGMAELVAYASLLEAGTPVRLSGQDSQRGTFNQRHSFYTDTETEFRWSPLQHLSDKQASFEAYNSMLSEAAVLGFEYGFARDFPEALVLWEAQFGDFSNGAQMVIDQFISAAETKWHLLSGVVLLLPHGYEGQGPEHSSARMERYLQLCAQDNMIVAQPSNAAQYFHLLRRQALSPYRKPLVVFTPKSMLRHPDAISPIADFSHEHFQTVLPEGEITNAKRLLICSGKIGHNLRVERAKRKDTETGIIFIEQLFPWPEAALQAAIAQHPNVEELVWVQEEPANMGPLTYINPKLRYAAGDIPVRTVNRAAAASPATGSAKAHEIEEKLLMEIAFGRI</sequence>
<dbReference type="InterPro" id="IPR031717">
    <property type="entry name" value="ODO-1/KGD_C"/>
</dbReference>
<evidence type="ECO:0000313" key="9">
    <source>
        <dbReference type="Proteomes" id="UP000321820"/>
    </source>
</evidence>
<evidence type="ECO:0000256" key="6">
    <source>
        <dbReference type="SAM" id="MobiDB-lite"/>
    </source>
</evidence>
<dbReference type="NCBIfam" id="NF008907">
    <property type="entry name" value="PRK12270.1"/>
    <property type="match status" value="1"/>
</dbReference>
<dbReference type="Gene3D" id="3.40.50.12470">
    <property type="match status" value="1"/>
</dbReference>
<dbReference type="Pfam" id="PF16870">
    <property type="entry name" value="OxoGdeHyase_C"/>
    <property type="match status" value="1"/>
</dbReference>
<dbReference type="GO" id="GO:0006099">
    <property type="term" value="P:tricarboxylic acid cycle"/>
    <property type="evidence" value="ECO:0007669"/>
    <property type="project" value="TreeGrafter"/>
</dbReference>
<dbReference type="Gene3D" id="3.40.50.970">
    <property type="match status" value="1"/>
</dbReference>
<dbReference type="Pfam" id="PF00676">
    <property type="entry name" value="E1_dh"/>
    <property type="match status" value="1"/>
</dbReference>
<dbReference type="GO" id="GO:0005829">
    <property type="term" value="C:cytosol"/>
    <property type="evidence" value="ECO:0007669"/>
    <property type="project" value="TreeGrafter"/>
</dbReference>
<gene>
    <name evidence="8" type="ORF">FTW19_07485</name>
</gene>
<comment type="function">
    <text evidence="2">E1 component of the 2-oxoglutarate dehydrogenase (OGDH) complex which catalyzes the decarboxylation of 2-oxoglutarate, the first step in the conversion of 2-oxoglutarate to succinyl-CoA and CO(2).</text>
</comment>
<dbReference type="EC" id="1.2.4.2" evidence="3"/>
<reference evidence="8 9" key="1">
    <citation type="submission" date="2019-08" db="EMBL/GenBank/DDBJ databases">
        <title>Complete genome sequence of Terriglobus albidus strain ORNL.</title>
        <authorList>
            <person name="Podar M."/>
        </authorList>
    </citation>
    <scope>NUCLEOTIDE SEQUENCE [LARGE SCALE GENOMIC DNA]</scope>
    <source>
        <strain evidence="8 9">ORNL</strain>
    </source>
</reference>
<evidence type="ECO:0000256" key="4">
    <source>
        <dbReference type="ARBA" id="ARBA00023002"/>
    </source>
</evidence>
<feature type="compositionally biased region" description="Basic and acidic residues" evidence="6">
    <location>
        <begin position="1"/>
        <end position="11"/>
    </location>
</feature>
<dbReference type="OrthoDB" id="9759785at2"/>
<dbReference type="GO" id="GO:0030976">
    <property type="term" value="F:thiamine pyrophosphate binding"/>
    <property type="evidence" value="ECO:0007669"/>
    <property type="project" value="InterPro"/>
</dbReference>
<dbReference type="AlphaFoldDB" id="A0A5B9EB04"/>
<dbReference type="InterPro" id="IPR011603">
    <property type="entry name" value="2oxoglutarate_DH_E1"/>
</dbReference>
<evidence type="ECO:0000256" key="3">
    <source>
        <dbReference type="ARBA" id="ARBA00012280"/>
    </source>
</evidence>
<feature type="region of interest" description="Disordered" evidence="6">
    <location>
        <begin position="1"/>
        <end position="23"/>
    </location>
</feature>
<dbReference type="Gene3D" id="3.40.50.11610">
    <property type="entry name" value="Multifunctional 2-oxoglutarate metabolism enzyme, C-terminal domain"/>
    <property type="match status" value="1"/>
</dbReference>
<dbReference type="InterPro" id="IPR029061">
    <property type="entry name" value="THDP-binding"/>
</dbReference>
<evidence type="ECO:0000313" key="8">
    <source>
        <dbReference type="EMBL" id="QEE27850.1"/>
    </source>
</evidence>
<evidence type="ECO:0000259" key="7">
    <source>
        <dbReference type="SMART" id="SM00861"/>
    </source>
</evidence>
<dbReference type="NCBIfam" id="NF006914">
    <property type="entry name" value="PRK09404.1"/>
    <property type="match status" value="1"/>
</dbReference>
<dbReference type="PIRSF" id="PIRSF000157">
    <property type="entry name" value="Oxoglu_dh_E1"/>
    <property type="match status" value="1"/>
</dbReference>
<organism evidence="8 9">
    <name type="scientific">Terriglobus albidus</name>
    <dbReference type="NCBI Taxonomy" id="1592106"/>
    <lineage>
        <taxon>Bacteria</taxon>
        <taxon>Pseudomonadati</taxon>
        <taxon>Acidobacteriota</taxon>
        <taxon>Terriglobia</taxon>
        <taxon>Terriglobales</taxon>
        <taxon>Acidobacteriaceae</taxon>
        <taxon>Terriglobus</taxon>
    </lineage>
</organism>
<dbReference type="GO" id="GO:0045252">
    <property type="term" value="C:oxoglutarate dehydrogenase complex"/>
    <property type="evidence" value="ECO:0007669"/>
    <property type="project" value="TreeGrafter"/>
</dbReference>
<dbReference type="SUPFAM" id="SSF52518">
    <property type="entry name" value="Thiamin diphosphate-binding fold (THDP-binding)"/>
    <property type="match status" value="2"/>
</dbReference>
<evidence type="ECO:0000256" key="1">
    <source>
        <dbReference type="ARBA" id="ARBA00001964"/>
    </source>
</evidence>
<dbReference type="Pfam" id="PF02779">
    <property type="entry name" value="Transket_pyr"/>
    <property type="match status" value="1"/>
</dbReference>
<accession>A0A5B9EB04</accession>
<dbReference type="RefSeq" id="WP_147647040.1">
    <property type="nucleotide sequence ID" value="NZ_CP042806.1"/>
</dbReference>
<dbReference type="EMBL" id="CP042806">
    <property type="protein sequence ID" value="QEE27850.1"/>
    <property type="molecule type" value="Genomic_DNA"/>
</dbReference>
<dbReference type="InterPro" id="IPR005475">
    <property type="entry name" value="Transketolase-like_Pyr-bd"/>
</dbReference>
<feature type="domain" description="Transketolase-like pyrimidine-binding" evidence="7">
    <location>
        <begin position="499"/>
        <end position="692"/>
    </location>
</feature>
<dbReference type="NCBIfam" id="TIGR00239">
    <property type="entry name" value="2oxo_dh_E1"/>
    <property type="match status" value="1"/>
</dbReference>
<dbReference type="Proteomes" id="UP000321820">
    <property type="component" value="Chromosome"/>
</dbReference>
<name>A0A5B9EB04_9BACT</name>
<dbReference type="PANTHER" id="PTHR23152:SF4">
    <property type="entry name" value="2-OXOADIPATE DEHYDROGENASE COMPLEX COMPONENT E1"/>
    <property type="match status" value="1"/>
</dbReference>
<keyword evidence="4 8" id="KW-0560">Oxidoreductase</keyword>
<dbReference type="PANTHER" id="PTHR23152">
    <property type="entry name" value="2-OXOGLUTARATE DEHYDROGENASE"/>
    <property type="match status" value="1"/>
</dbReference>
<keyword evidence="5" id="KW-0786">Thiamine pyrophosphate</keyword>
<dbReference type="InterPro" id="IPR042179">
    <property type="entry name" value="KGD_C_sf"/>
</dbReference>
<proteinExistence type="predicted"/>
<dbReference type="SMART" id="SM00861">
    <property type="entry name" value="Transket_pyr"/>
    <property type="match status" value="1"/>
</dbReference>
<evidence type="ECO:0000256" key="5">
    <source>
        <dbReference type="ARBA" id="ARBA00023052"/>
    </source>
</evidence>
<dbReference type="KEGG" id="talb:FTW19_07485"/>
<dbReference type="GO" id="GO:0004591">
    <property type="term" value="F:oxoglutarate dehydrogenase (succinyl-transferring) activity"/>
    <property type="evidence" value="ECO:0007669"/>
    <property type="project" value="UniProtKB-EC"/>
</dbReference>
<comment type="cofactor">
    <cofactor evidence="1">
        <name>thiamine diphosphate</name>
        <dbReference type="ChEBI" id="CHEBI:58937"/>
    </cofactor>
</comment>
<keyword evidence="9" id="KW-1185">Reference proteome</keyword>